<proteinExistence type="predicted"/>
<reference evidence="1" key="1">
    <citation type="journal article" date="2019" name="Sci. Rep.">
        <title>Draft genome of Tanacetum cinerariifolium, the natural source of mosquito coil.</title>
        <authorList>
            <person name="Yamashiro T."/>
            <person name="Shiraishi A."/>
            <person name="Satake H."/>
            <person name="Nakayama K."/>
        </authorList>
    </citation>
    <scope>NUCLEOTIDE SEQUENCE</scope>
</reference>
<sequence>MQSFKSKEYVRDTFTLKHYYCPLSLLDVLWVDLLATAFGQTHPLYQENSDQMKSSQTGLQVKEHAGQQMDEKCRMEKAFIVRS</sequence>
<organism evidence="1">
    <name type="scientific">Tanacetum cinerariifolium</name>
    <name type="common">Dalmatian daisy</name>
    <name type="synonym">Chrysanthemum cinerariifolium</name>
    <dbReference type="NCBI Taxonomy" id="118510"/>
    <lineage>
        <taxon>Eukaryota</taxon>
        <taxon>Viridiplantae</taxon>
        <taxon>Streptophyta</taxon>
        <taxon>Embryophyta</taxon>
        <taxon>Tracheophyta</taxon>
        <taxon>Spermatophyta</taxon>
        <taxon>Magnoliopsida</taxon>
        <taxon>eudicotyledons</taxon>
        <taxon>Gunneridae</taxon>
        <taxon>Pentapetalae</taxon>
        <taxon>asterids</taxon>
        <taxon>campanulids</taxon>
        <taxon>Asterales</taxon>
        <taxon>Asteraceae</taxon>
        <taxon>Asteroideae</taxon>
        <taxon>Anthemideae</taxon>
        <taxon>Anthemidinae</taxon>
        <taxon>Tanacetum</taxon>
    </lineage>
</organism>
<protein>
    <submittedName>
        <fullName evidence="1">Uncharacterized protein</fullName>
    </submittedName>
</protein>
<evidence type="ECO:0000313" key="1">
    <source>
        <dbReference type="EMBL" id="GEU73842.1"/>
    </source>
</evidence>
<dbReference type="AlphaFoldDB" id="A0A6L2MM37"/>
<accession>A0A6L2MM37</accession>
<name>A0A6L2MM37_TANCI</name>
<dbReference type="EMBL" id="BKCJ010006767">
    <property type="protein sequence ID" value="GEU73842.1"/>
    <property type="molecule type" value="Genomic_DNA"/>
</dbReference>
<comment type="caution">
    <text evidence="1">The sequence shown here is derived from an EMBL/GenBank/DDBJ whole genome shotgun (WGS) entry which is preliminary data.</text>
</comment>
<gene>
    <name evidence="1" type="ORF">Tci_045820</name>
</gene>